<dbReference type="GO" id="GO:0005525">
    <property type="term" value="F:GTP binding"/>
    <property type="evidence" value="ECO:0007669"/>
    <property type="project" value="UniProtKB-UniRule"/>
</dbReference>
<comment type="similarity">
    <text evidence="10">Belongs to the GTP-binding SRP family. FtsY subfamily.</text>
</comment>
<dbReference type="GO" id="GO:0003924">
    <property type="term" value="F:GTPase activity"/>
    <property type="evidence" value="ECO:0007669"/>
    <property type="project" value="UniProtKB-UniRule"/>
</dbReference>
<evidence type="ECO:0000313" key="12">
    <source>
        <dbReference type="EMBL" id="HED09141.1"/>
    </source>
</evidence>
<dbReference type="PROSITE" id="PS00300">
    <property type="entry name" value="SRP54"/>
    <property type="match status" value="1"/>
</dbReference>
<dbReference type="EMBL" id="DRLD01000016">
    <property type="protein sequence ID" value="HED09141.1"/>
    <property type="molecule type" value="Genomic_DNA"/>
</dbReference>
<dbReference type="InterPro" id="IPR036225">
    <property type="entry name" value="SRP/SRP_N"/>
</dbReference>
<keyword evidence="1 10" id="KW-1003">Cell membrane</keyword>
<evidence type="ECO:0000256" key="7">
    <source>
        <dbReference type="ARBA" id="ARBA00023170"/>
    </source>
</evidence>
<comment type="function">
    <text evidence="9">Involved in targeting and insertion of nascent membrane proteins into the cytoplasmic membrane. Acts as a receptor for the complex formed by the signal recognition particle (SRP) and the ribosome-nascent chain (RNC). Interaction with SRP-RNC leads to the transfer of the RNC complex to the Sec translocase for insertion into the membrane, the hydrolysis of GTP by both Ffh and FtsY, and the dissociation of the SRP-FtsY complex into the individual components.</text>
</comment>
<dbReference type="InterPro" id="IPR004390">
    <property type="entry name" value="SR_rcpt_FtsY"/>
</dbReference>
<keyword evidence="6 10" id="KW-0472">Membrane</keyword>
<evidence type="ECO:0000259" key="11">
    <source>
        <dbReference type="PROSITE" id="PS00300"/>
    </source>
</evidence>
<dbReference type="SMART" id="SM00382">
    <property type="entry name" value="AAA"/>
    <property type="match status" value="1"/>
</dbReference>
<dbReference type="FunFam" id="3.40.50.300:FF:000053">
    <property type="entry name" value="Signal recognition particle receptor FtsY"/>
    <property type="match status" value="1"/>
</dbReference>
<keyword evidence="7 10" id="KW-0675">Receptor</keyword>
<reference evidence="12" key="1">
    <citation type="journal article" date="2020" name="mSystems">
        <title>Genome- and Community-Level Interaction Insights into Carbon Utilization and Element Cycling Functions of Hydrothermarchaeota in Hydrothermal Sediment.</title>
        <authorList>
            <person name="Zhou Z."/>
            <person name="Liu Y."/>
            <person name="Xu W."/>
            <person name="Pan J."/>
            <person name="Luo Z.H."/>
            <person name="Li M."/>
        </authorList>
    </citation>
    <scope>NUCLEOTIDE SEQUENCE [LARGE SCALE GENOMIC DNA]</scope>
    <source>
        <strain evidence="12">HyVt-456</strain>
    </source>
</reference>
<evidence type="ECO:0000256" key="2">
    <source>
        <dbReference type="ARBA" id="ARBA00022490"/>
    </source>
</evidence>
<comment type="caution">
    <text evidence="12">The sequence shown here is derived from an EMBL/GenBank/DDBJ whole genome shotgun (WGS) entry which is preliminary data.</text>
</comment>
<keyword evidence="2 10" id="KW-0963">Cytoplasm</keyword>
<keyword evidence="3 10" id="KW-0547">Nucleotide-binding</keyword>
<comment type="catalytic activity">
    <reaction evidence="8 10">
        <text>GTP + H2O = GDP + phosphate + H(+)</text>
        <dbReference type="Rhea" id="RHEA:19669"/>
        <dbReference type="ChEBI" id="CHEBI:15377"/>
        <dbReference type="ChEBI" id="CHEBI:15378"/>
        <dbReference type="ChEBI" id="CHEBI:37565"/>
        <dbReference type="ChEBI" id="CHEBI:43474"/>
        <dbReference type="ChEBI" id="CHEBI:58189"/>
        <dbReference type="EC" id="3.6.5.4"/>
    </reaction>
</comment>
<feature type="binding site" evidence="10">
    <location>
        <begin position="105"/>
        <end position="112"/>
    </location>
    <ligand>
        <name>GTP</name>
        <dbReference type="ChEBI" id="CHEBI:37565"/>
    </ligand>
</feature>
<dbReference type="AlphaFoldDB" id="A0A7V1LJF5"/>
<comment type="subcellular location">
    <subcellularLocation>
        <location evidence="10">Cell membrane</location>
        <topology evidence="10">Peripheral membrane protein</topology>
        <orientation evidence="10">Cytoplasmic side</orientation>
    </subcellularLocation>
    <subcellularLocation>
        <location evidence="10">Cytoplasm</location>
    </subcellularLocation>
</comment>
<dbReference type="PANTHER" id="PTHR43134:SF1">
    <property type="entry name" value="SIGNAL RECOGNITION PARTICLE RECEPTOR SUBUNIT ALPHA"/>
    <property type="match status" value="1"/>
</dbReference>
<dbReference type="HAMAP" id="MF_00920">
    <property type="entry name" value="FtsY"/>
    <property type="match status" value="1"/>
</dbReference>
<dbReference type="SMART" id="SM00963">
    <property type="entry name" value="SRP54_N"/>
    <property type="match status" value="1"/>
</dbReference>
<dbReference type="SMART" id="SM00962">
    <property type="entry name" value="SRP54"/>
    <property type="match status" value="1"/>
</dbReference>
<proteinExistence type="inferred from homology"/>
<evidence type="ECO:0000256" key="9">
    <source>
        <dbReference type="ARBA" id="ARBA00053570"/>
    </source>
</evidence>
<dbReference type="Pfam" id="PF02881">
    <property type="entry name" value="SRP54_N"/>
    <property type="match status" value="1"/>
</dbReference>
<dbReference type="SUPFAM" id="SSF47364">
    <property type="entry name" value="Domain of the SRP/SRP receptor G-proteins"/>
    <property type="match status" value="1"/>
</dbReference>
<dbReference type="GO" id="GO:0005737">
    <property type="term" value="C:cytoplasm"/>
    <property type="evidence" value="ECO:0007669"/>
    <property type="project" value="UniProtKB-SubCell"/>
</dbReference>
<dbReference type="SUPFAM" id="SSF52540">
    <property type="entry name" value="P-loop containing nucleoside triphosphate hydrolases"/>
    <property type="match status" value="1"/>
</dbReference>
<evidence type="ECO:0000256" key="10">
    <source>
        <dbReference type="HAMAP-Rule" id="MF_00920"/>
    </source>
</evidence>
<sequence>MFGKIKKGLDKTRGGVFSKINRLLTARRKIDEDLLEELEELLITADVGVGTTMEMLDRIRARVKKEKYQTADELNGIIMEAVRDELTFEPFEPPQAKPLVILMIGVNGTGKTTSTAKLAHHYRRQGKQVMLAAADTFRAAAIDQLATWGERLGVRVIKHQANSDPAAVVFDACTAALAADTDVLIIDTAGRLHNKVNLMNELEKINRVIERQIPGAPHEVVLVLDAGNGQNAVQQAREFIKVARVNALFLSKLDGTAKGGVVIGIKNELGIPVRYIGVGEKVEDMELFNAEEFVEGLFNKE</sequence>
<dbReference type="GO" id="GO:0005886">
    <property type="term" value="C:plasma membrane"/>
    <property type="evidence" value="ECO:0007669"/>
    <property type="project" value="UniProtKB-SubCell"/>
</dbReference>
<dbReference type="InterPro" id="IPR003593">
    <property type="entry name" value="AAA+_ATPase"/>
</dbReference>
<evidence type="ECO:0000256" key="6">
    <source>
        <dbReference type="ARBA" id="ARBA00023136"/>
    </source>
</evidence>
<feature type="domain" description="SRP54-type proteins GTP-binding" evidence="11">
    <location>
        <begin position="272"/>
        <end position="285"/>
    </location>
</feature>
<dbReference type="InterPro" id="IPR013822">
    <property type="entry name" value="Signal_recog_particl_SRP54_hlx"/>
</dbReference>
<comment type="subunit">
    <text evidence="10">Part of the signal recognition particle protein translocation system, which is composed of SRP and FtsY.</text>
</comment>
<feature type="binding site" evidence="10">
    <location>
        <begin position="251"/>
        <end position="254"/>
    </location>
    <ligand>
        <name>GTP</name>
        <dbReference type="ChEBI" id="CHEBI:37565"/>
    </ligand>
</feature>
<dbReference type="Gene3D" id="3.40.50.300">
    <property type="entry name" value="P-loop containing nucleotide triphosphate hydrolases"/>
    <property type="match status" value="1"/>
</dbReference>
<dbReference type="InterPro" id="IPR042101">
    <property type="entry name" value="SRP54_N_sf"/>
</dbReference>
<evidence type="ECO:0000256" key="3">
    <source>
        <dbReference type="ARBA" id="ARBA00022741"/>
    </source>
</evidence>
<gene>
    <name evidence="10 12" type="primary">ftsY</name>
    <name evidence="12" type="ORF">ENJ10_00495</name>
</gene>
<keyword evidence="4 10" id="KW-0378">Hydrolase</keyword>
<keyword evidence="5 10" id="KW-0342">GTP-binding</keyword>
<dbReference type="GO" id="GO:0005047">
    <property type="term" value="F:signal recognition particle binding"/>
    <property type="evidence" value="ECO:0007669"/>
    <property type="project" value="TreeGrafter"/>
</dbReference>
<dbReference type="NCBIfam" id="TIGR00064">
    <property type="entry name" value="ftsY"/>
    <property type="match status" value="1"/>
</dbReference>
<dbReference type="EC" id="3.6.5.4" evidence="10"/>
<dbReference type="InterPro" id="IPR027417">
    <property type="entry name" value="P-loop_NTPase"/>
</dbReference>
<evidence type="ECO:0000256" key="1">
    <source>
        <dbReference type="ARBA" id="ARBA00022475"/>
    </source>
</evidence>
<evidence type="ECO:0000256" key="5">
    <source>
        <dbReference type="ARBA" id="ARBA00023134"/>
    </source>
</evidence>
<organism evidence="12">
    <name type="scientific">Caldithrix abyssi</name>
    <dbReference type="NCBI Taxonomy" id="187145"/>
    <lineage>
        <taxon>Bacteria</taxon>
        <taxon>Pseudomonadati</taxon>
        <taxon>Calditrichota</taxon>
        <taxon>Calditrichia</taxon>
        <taxon>Calditrichales</taxon>
        <taxon>Calditrichaceae</taxon>
        <taxon>Caldithrix</taxon>
    </lineage>
</organism>
<dbReference type="FunFam" id="1.20.120.140:FF:000002">
    <property type="entry name" value="Signal recognition particle receptor FtsY"/>
    <property type="match status" value="1"/>
</dbReference>
<dbReference type="Proteomes" id="UP000886005">
    <property type="component" value="Unassembled WGS sequence"/>
</dbReference>
<evidence type="ECO:0000256" key="4">
    <source>
        <dbReference type="ARBA" id="ARBA00022801"/>
    </source>
</evidence>
<feature type="binding site" evidence="10">
    <location>
        <begin position="187"/>
        <end position="191"/>
    </location>
    <ligand>
        <name>GTP</name>
        <dbReference type="ChEBI" id="CHEBI:37565"/>
    </ligand>
</feature>
<accession>A0A7V1LJF5</accession>
<dbReference type="GO" id="GO:0006614">
    <property type="term" value="P:SRP-dependent cotranslational protein targeting to membrane"/>
    <property type="evidence" value="ECO:0007669"/>
    <property type="project" value="InterPro"/>
</dbReference>
<dbReference type="Pfam" id="PF00448">
    <property type="entry name" value="SRP54"/>
    <property type="match status" value="1"/>
</dbReference>
<protein>
    <recommendedName>
        <fullName evidence="10">Signal recognition particle receptor FtsY</fullName>
        <shortName evidence="10">SRP receptor</shortName>
        <ecNumber evidence="10">3.6.5.4</ecNumber>
    </recommendedName>
</protein>
<evidence type="ECO:0000256" key="8">
    <source>
        <dbReference type="ARBA" id="ARBA00048027"/>
    </source>
</evidence>
<dbReference type="PANTHER" id="PTHR43134">
    <property type="entry name" value="SIGNAL RECOGNITION PARTICLE RECEPTOR SUBUNIT ALPHA"/>
    <property type="match status" value="1"/>
</dbReference>
<name>A0A7V1LJF5_CALAY</name>
<dbReference type="Gene3D" id="1.20.120.140">
    <property type="entry name" value="Signal recognition particle SRP54, nucleotide-binding domain"/>
    <property type="match status" value="1"/>
</dbReference>
<dbReference type="InterPro" id="IPR000897">
    <property type="entry name" value="SRP54_GTPase_dom"/>
</dbReference>